<evidence type="ECO:0000256" key="5">
    <source>
        <dbReference type="ARBA" id="ARBA00022989"/>
    </source>
</evidence>
<feature type="transmembrane region" description="Helical" evidence="8">
    <location>
        <begin position="20"/>
        <end position="42"/>
    </location>
</feature>
<dbReference type="EMBL" id="BAAAQN010000004">
    <property type="protein sequence ID" value="GAA2015853.1"/>
    <property type="molecule type" value="Genomic_DNA"/>
</dbReference>
<feature type="domain" description="Major facilitator superfamily (MFS) profile" evidence="9">
    <location>
        <begin position="20"/>
        <end position="486"/>
    </location>
</feature>
<feature type="transmembrane region" description="Helical" evidence="8">
    <location>
        <begin position="145"/>
        <end position="167"/>
    </location>
</feature>
<keyword evidence="5 8" id="KW-1133">Transmembrane helix</keyword>
<dbReference type="CDD" id="cd17321">
    <property type="entry name" value="MFS_MMR_MDR_like"/>
    <property type="match status" value="1"/>
</dbReference>
<dbReference type="InterPro" id="IPR008969">
    <property type="entry name" value="CarboxyPept-like_regulatory"/>
</dbReference>
<proteinExistence type="predicted"/>
<feature type="transmembrane region" description="Helical" evidence="8">
    <location>
        <begin position="312"/>
        <end position="329"/>
    </location>
</feature>
<dbReference type="NCBIfam" id="TIGR00711">
    <property type="entry name" value="efflux_EmrB"/>
    <property type="match status" value="1"/>
</dbReference>
<keyword evidence="11" id="KW-1185">Reference proteome</keyword>
<organism evidence="10 11">
    <name type="scientific">Catenulispora yoronensis</name>
    <dbReference type="NCBI Taxonomy" id="450799"/>
    <lineage>
        <taxon>Bacteria</taxon>
        <taxon>Bacillati</taxon>
        <taxon>Actinomycetota</taxon>
        <taxon>Actinomycetes</taxon>
        <taxon>Catenulisporales</taxon>
        <taxon>Catenulisporaceae</taxon>
        <taxon>Catenulispora</taxon>
    </lineage>
</organism>
<keyword evidence="4 8" id="KW-0812">Transmembrane</keyword>
<evidence type="ECO:0000256" key="3">
    <source>
        <dbReference type="ARBA" id="ARBA00022475"/>
    </source>
</evidence>
<dbReference type="InterPro" id="IPR011701">
    <property type="entry name" value="MFS"/>
</dbReference>
<evidence type="ECO:0000313" key="10">
    <source>
        <dbReference type="EMBL" id="GAA2015853.1"/>
    </source>
</evidence>
<evidence type="ECO:0000256" key="8">
    <source>
        <dbReference type="SAM" id="Phobius"/>
    </source>
</evidence>
<accession>A0ABN2TPX5</accession>
<sequence length="855" mass="88664">MSSSASPSPLAPLDPRRWKALAFVGLAQLMVVLDGTIVNIALPSAQHDLGFSDASRQWVVTAYALPFGALLLFGGRLADRLGRKPAFQVGVIGFALASALGAASADTGMLLGARALQGCFGALLAPSALSLVTVMFTAPAERAKAFGIWGSIAGGGAAVGLMLGGLLTEYLSWRWTLLVNVFFAITAATGAAATVREPARQPNQARLDFLGIGLVSGGLASLVYGLSRAEADGWSSRTTISLLIAAGVALILFVVVEALSKAPLLPLRVVWNRDRGGAYLSLGLAIIGMFGAFLFLTYYLQSVRGMSPIRSGAAFLPMVGGMLIGATQISARLMLRVRPRYLMPPGFLVGAAGMVALTRITTDGPYYKWVLPGTIALGLGMGCAFMPAMNVATGGVDPRDAGVASAMVNTSQQVGGAIGTALLSTLALSSTRTYAKNHHSPASSAQATAHANTQAMLHGFLTAFWWAAGLLVAAAVVAFVLISFQVRTPSTPQPASTPGSTSASTSTAANTSVPAHARIQRTEEAETFGVDTSLPHQGPVPFYDQAQQDMSEASLVPVGLGLVHQGQGHRVPPTLPTMQTSQISQTSQTLQTPPPPPPYNGDGVFIHGRVRDRDGTPLPHTVITAVSPQGHQVGRSRSIEDGNYQLGLPRVGSYVLIVAADGREPEASTISVRERSVSHDIVLAERGRLAVVVRSADGGPLAGATLMLTDPAGDLIASRRTADDGGYAFRDLPLGRLTLAVDAPGHRPAALAVTIDGHGTARTIVELTPAARLVGTVRAGTGESPLADARVMLMDGAGNVVATADSGLDGEYAFADLAAGEYTLIASGYPPVARAVRVDGRADSRHDVQLGHSER</sequence>
<evidence type="ECO:0000256" key="6">
    <source>
        <dbReference type="ARBA" id="ARBA00023136"/>
    </source>
</evidence>
<comment type="caution">
    <text evidence="10">The sequence shown here is derived from an EMBL/GenBank/DDBJ whole genome shotgun (WGS) entry which is preliminary data.</text>
</comment>
<dbReference type="PANTHER" id="PTHR42718">
    <property type="entry name" value="MAJOR FACILITATOR SUPERFAMILY MULTIDRUG TRANSPORTER MFSC"/>
    <property type="match status" value="1"/>
</dbReference>
<evidence type="ECO:0000256" key="4">
    <source>
        <dbReference type="ARBA" id="ARBA00022692"/>
    </source>
</evidence>
<evidence type="ECO:0000256" key="1">
    <source>
        <dbReference type="ARBA" id="ARBA00004651"/>
    </source>
</evidence>
<evidence type="ECO:0000259" key="9">
    <source>
        <dbReference type="PROSITE" id="PS50850"/>
    </source>
</evidence>
<dbReference type="Gene3D" id="1.20.1250.20">
    <property type="entry name" value="MFS general substrate transporter like domains"/>
    <property type="match status" value="1"/>
</dbReference>
<evidence type="ECO:0000313" key="11">
    <source>
        <dbReference type="Proteomes" id="UP001500751"/>
    </source>
</evidence>
<keyword evidence="6 8" id="KW-0472">Membrane</keyword>
<feature type="transmembrane region" description="Helical" evidence="8">
    <location>
        <begin position="366"/>
        <end position="389"/>
    </location>
</feature>
<dbReference type="PROSITE" id="PS00216">
    <property type="entry name" value="SUGAR_TRANSPORT_1"/>
    <property type="match status" value="1"/>
</dbReference>
<dbReference type="InterPro" id="IPR004638">
    <property type="entry name" value="EmrB-like"/>
</dbReference>
<comment type="subcellular location">
    <subcellularLocation>
        <location evidence="1">Cell membrane</location>
        <topology evidence="1">Multi-pass membrane protein</topology>
    </subcellularLocation>
</comment>
<dbReference type="Pfam" id="PF07690">
    <property type="entry name" value="MFS_1"/>
    <property type="match status" value="1"/>
</dbReference>
<reference evidence="10 11" key="1">
    <citation type="journal article" date="2019" name="Int. J. Syst. Evol. Microbiol.">
        <title>The Global Catalogue of Microorganisms (GCM) 10K type strain sequencing project: providing services to taxonomists for standard genome sequencing and annotation.</title>
        <authorList>
            <consortium name="The Broad Institute Genomics Platform"/>
            <consortium name="The Broad Institute Genome Sequencing Center for Infectious Disease"/>
            <person name="Wu L."/>
            <person name="Ma J."/>
        </authorList>
    </citation>
    <scope>NUCLEOTIDE SEQUENCE [LARGE SCALE GENOMIC DNA]</scope>
    <source>
        <strain evidence="10 11">JCM 16014</strain>
    </source>
</reference>
<dbReference type="Proteomes" id="UP001500751">
    <property type="component" value="Unassembled WGS sequence"/>
</dbReference>
<feature type="transmembrane region" description="Helical" evidence="8">
    <location>
        <begin position="173"/>
        <end position="195"/>
    </location>
</feature>
<name>A0ABN2TPX5_9ACTN</name>
<dbReference type="SUPFAM" id="SSF103473">
    <property type="entry name" value="MFS general substrate transporter"/>
    <property type="match status" value="1"/>
</dbReference>
<dbReference type="PANTHER" id="PTHR42718:SF46">
    <property type="entry name" value="BLR6921 PROTEIN"/>
    <property type="match status" value="1"/>
</dbReference>
<dbReference type="SUPFAM" id="SSF49478">
    <property type="entry name" value="Cna protein B-type domain"/>
    <property type="match status" value="1"/>
</dbReference>
<keyword evidence="3" id="KW-1003">Cell membrane</keyword>
<gene>
    <name evidence="10" type="ORF">GCM10009839_09050</name>
</gene>
<dbReference type="Gene3D" id="1.20.1720.10">
    <property type="entry name" value="Multidrug resistance protein D"/>
    <property type="match status" value="1"/>
</dbReference>
<keyword evidence="2" id="KW-0813">Transport</keyword>
<feature type="transmembrane region" description="Helical" evidence="8">
    <location>
        <begin position="463"/>
        <end position="484"/>
    </location>
</feature>
<protein>
    <recommendedName>
        <fullName evidence="9">Major facilitator superfamily (MFS) profile domain-containing protein</fullName>
    </recommendedName>
</protein>
<evidence type="ECO:0000256" key="7">
    <source>
        <dbReference type="SAM" id="MobiDB-lite"/>
    </source>
</evidence>
<dbReference type="InterPro" id="IPR020846">
    <property type="entry name" value="MFS_dom"/>
</dbReference>
<feature type="transmembrane region" description="Helical" evidence="8">
    <location>
        <begin position="115"/>
        <end position="138"/>
    </location>
</feature>
<dbReference type="Pfam" id="PF13620">
    <property type="entry name" value="CarboxypepD_reg"/>
    <property type="match status" value="3"/>
</dbReference>
<dbReference type="InterPro" id="IPR005829">
    <property type="entry name" value="Sugar_transporter_CS"/>
</dbReference>
<evidence type="ECO:0000256" key="2">
    <source>
        <dbReference type="ARBA" id="ARBA00022448"/>
    </source>
</evidence>
<dbReference type="InterPro" id="IPR036259">
    <property type="entry name" value="MFS_trans_sf"/>
</dbReference>
<feature type="transmembrane region" description="Helical" evidence="8">
    <location>
        <begin position="54"/>
        <end position="73"/>
    </location>
</feature>
<dbReference type="SUPFAM" id="SSF49464">
    <property type="entry name" value="Carboxypeptidase regulatory domain-like"/>
    <property type="match status" value="2"/>
</dbReference>
<dbReference type="PRINTS" id="PR01036">
    <property type="entry name" value="TCRTETB"/>
</dbReference>
<dbReference type="PROSITE" id="PS50850">
    <property type="entry name" value="MFS"/>
    <property type="match status" value="1"/>
</dbReference>
<dbReference type="Gene3D" id="2.60.40.1120">
    <property type="entry name" value="Carboxypeptidase-like, regulatory domain"/>
    <property type="match status" value="3"/>
</dbReference>
<feature type="transmembrane region" description="Helical" evidence="8">
    <location>
        <begin position="85"/>
        <end position="103"/>
    </location>
</feature>
<feature type="transmembrane region" description="Helical" evidence="8">
    <location>
        <begin position="279"/>
        <end position="300"/>
    </location>
</feature>
<feature type="transmembrane region" description="Helical" evidence="8">
    <location>
        <begin position="207"/>
        <end position="227"/>
    </location>
</feature>
<feature type="transmembrane region" description="Helical" evidence="8">
    <location>
        <begin position="239"/>
        <end position="259"/>
    </location>
</feature>
<feature type="region of interest" description="Disordered" evidence="7">
    <location>
        <begin position="489"/>
        <end position="515"/>
    </location>
</feature>